<dbReference type="GO" id="GO:0022857">
    <property type="term" value="F:transmembrane transporter activity"/>
    <property type="evidence" value="ECO:0007669"/>
    <property type="project" value="InterPro"/>
</dbReference>
<accession>R7VDD5</accession>
<dbReference type="EMBL" id="KB292869">
    <property type="protein sequence ID" value="ELU16853.1"/>
    <property type="molecule type" value="Genomic_DNA"/>
</dbReference>
<feature type="transmembrane region" description="Helical" evidence="6">
    <location>
        <begin position="172"/>
        <end position="191"/>
    </location>
</feature>
<proteinExistence type="predicted"/>
<dbReference type="GO" id="GO:0016020">
    <property type="term" value="C:membrane"/>
    <property type="evidence" value="ECO:0007669"/>
    <property type="project" value="UniProtKB-SubCell"/>
</dbReference>
<keyword evidence="2 6" id="KW-0812">Transmembrane</keyword>
<organism evidence="8">
    <name type="scientific">Capitella teleta</name>
    <name type="common">Polychaete worm</name>
    <dbReference type="NCBI Taxonomy" id="283909"/>
    <lineage>
        <taxon>Eukaryota</taxon>
        <taxon>Metazoa</taxon>
        <taxon>Spiralia</taxon>
        <taxon>Lophotrochozoa</taxon>
        <taxon>Annelida</taxon>
        <taxon>Polychaeta</taxon>
        <taxon>Sedentaria</taxon>
        <taxon>Scolecida</taxon>
        <taxon>Capitellidae</taxon>
        <taxon>Capitella</taxon>
    </lineage>
</organism>
<dbReference type="Pfam" id="PF07690">
    <property type="entry name" value="MFS_1"/>
    <property type="match status" value="1"/>
</dbReference>
<gene>
    <name evidence="8" type="ORF">CAPTEDRAFT_195622</name>
</gene>
<dbReference type="InterPro" id="IPR020846">
    <property type="entry name" value="MFS_dom"/>
</dbReference>
<evidence type="ECO:0000259" key="7">
    <source>
        <dbReference type="PROSITE" id="PS50850"/>
    </source>
</evidence>
<dbReference type="OrthoDB" id="3026777at2759"/>
<dbReference type="PANTHER" id="PTHR23507">
    <property type="entry name" value="ZGC:174356"/>
    <property type="match status" value="1"/>
</dbReference>
<keyword evidence="3 6" id="KW-1133">Transmembrane helix</keyword>
<evidence type="ECO:0000256" key="5">
    <source>
        <dbReference type="SAM" id="MobiDB-lite"/>
    </source>
</evidence>
<reference evidence="10" key="1">
    <citation type="submission" date="2012-12" db="EMBL/GenBank/DDBJ databases">
        <authorList>
            <person name="Hellsten U."/>
            <person name="Grimwood J."/>
            <person name="Chapman J.A."/>
            <person name="Shapiro H."/>
            <person name="Aerts A."/>
            <person name="Otillar R.P."/>
            <person name="Terry A.Y."/>
            <person name="Boore J.L."/>
            <person name="Simakov O."/>
            <person name="Marletaz F."/>
            <person name="Cho S.-J."/>
            <person name="Edsinger-Gonzales E."/>
            <person name="Havlak P."/>
            <person name="Kuo D.-H."/>
            <person name="Larsson T."/>
            <person name="Lv J."/>
            <person name="Arendt D."/>
            <person name="Savage R."/>
            <person name="Osoegawa K."/>
            <person name="de Jong P."/>
            <person name="Lindberg D.R."/>
            <person name="Seaver E.C."/>
            <person name="Weisblat D.A."/>
            <person name="Putnam N.H."/>
            <person name="Grigoriev I.V."/>
            <person name="Rokhsar D.S."/>
        </authorList>
    </citation>
    <scope>NUCLEOTIDE SEQUENCE</scope>
    <source>
        <strain evidence="10">I ESC-2004</strain>
    </source>
</reference>
<feature type="transmembrane region" description="Helical" evidence="6">
    <location>
        <begin position="99"/>
        <end position="119"/>
    </location>
</feature>
<evidence type="ECO:0000313" key="9">
    <source>
        <dbReference type="EnsemblMetazoa" id="CapteP195622"/>
    </source>
</evidence>
<dbReference type="PROSITE" id="PS50850">
    <property type="entry name" value="MFS"/>
    <property type="match status" value="1"/>
</dbReference>
<name>R7VDD5_CAPTE</name>
<evidence type="ECO:0000313" key="8">
    <source>
        <dbReference type="EMBL" id="ELU16853.1"/>
    </source>
</evidence>
<keyword evidence="4 6" id="KW-0472">Membrane</keyword>
<feature type="transmembrane region" description="Helical" evidence="6">
    <location>
        <begin position="198"/>
        <end position="218"/>
    </location>
</feature>
<dbReference type="EMBL" id="AMQN01017220">
    <property type="status" value="NOT_ANNOTATED_CDS"/>
    <property type="molecule type" value="Genomic_DNA"/>
</dbReference>
<protein>
    <recommendedName>
        <fullName evidence="7">Major facilitator superfamily (MFS) profile domain-containing protein</fullName>
    </recommendedName>
</protein>
<evidence type="ECO:0000256" key="3">
    <source>
        <dbReference type="ARBA" id="ARBA00022989"/>
    </source>
</evidence>
<evidence type="ECO:0000313" key="10">
    <source>
        <dbReference type="Proteomes" id="UP000014760"/>
    </source>
</evidence>
<reference evidence="9" key="3">
    <citation type="submission" date="2015-06" db="UniProtKB">
        <authorList>
            <consortium name="EnsemblMetazoa"/>
        </authorList>
    </citation>
    <scope>IDENTIFICATION</scope>
</reference>
<keyword evidence="10" id="KW-1185">Reference proteome</keyword>
<feature type="transmembrane region" description="Helical" evidence="6">
    <location>
        <begin position="131"/>
        <end position="152"/>
    </location>
</feature>
<feature type="transmembrane region" description="Helical" evidence="6">
    <location>
        <begin position="427"/>
        <end position="451"/>
    </location>
</feature>
<feature type="transmembrane region" description="Helical" evidence="6">
    <location>
        <begin position="6"/>
        <end position="24"/>
    </location>
</feature>
<dbReference type="HOGENOM" id="CLU_028365_5_0_1"/>
<dbReference type="PANTHER" id="PTHR23507:SF1">
    <property type="entry name" value="FI18259P1-RELATED"/>
    <property type="match status" value="1"/>
</dbReference>
<evidence type="ECO:0000256" key="1">
    <source>
        <dbReference type="ARBA" id="ARBA00004141"/>
    </source>
</evidence>
<sequence length="510" mass="56085">MECVLVAYVAEIVFFFFKIGESMLEPSMRLLIYQAVCYIDHPNNTSRCSDVDLENTEETENDLQKSAARYILIYKMILNLPSVFLGLFCGAWSDRIGRKLPIMLASFGTIIAVMFYLVAALTKDPRTFIPLIYVGATIRGAFGKSALTTMAVHSYVTDTTSKDQRTNKLGGLLAMNFFGFFTGSLLVGVLLDVTNIDAVFCSVVFVNSICVLITVLFMKESVGGVTSIIPSTPEEETPPRSKAKHPFTLGNVKDSLAVLLSPRPSGARFHLLVLAAIIVFQQLCKSGEVDVTLLFVVRKPLRWHGGLYGYLLAADYFSLGAAVLVILPILTKLFRLDDTSLVIIGMFFKVVRLLLMAFSSQTWMVFVSVVLGCPSALIISGAKSLISKTVREDEVGKAFSLVSCGETLASFLGSIVFLSLYAETLDLFPGFVFTMDAGFHAILLLGFVILMRDLRAGLKRRELNELITDEIKVDYGTTTTPTKADDDVDDLESLDSEISPSMKDPLIKEN</sequence>
<evidence type="ECO:0000256" key="4">
    <source>
        <dbReference type="ARBA" id="ARBA00023136"/>
    </source>
</evidence>
<feature type="transmembrane region" description="Helical" evidence="6">
    <location>
        <begin position="398"/>
        <end position="421"/>
    </location>
</feature>
<feature type="region of interest" description="Disordered" evidence="5">
    <location>
        <begin position="478"/>
        <end position="510"/>
    </location>
</feature>
<dbReference type="SUPFAM" id="SSF103473">
    <property type="entry name" value="MFS general substrate transporter"/>
    <property type="match status" value="1"/>
</dbReference>
<dbReference type="AlphaFoldDB" id="R7VDD5"/>
<dbReference type="Proteomes" id="UP000014760">
    <property type="component" value="Unassembled WGS sequence"/>
</dbReference>
<feature type="transmembrane region" description="Helical" evidence="6">
    <location>
        <begin position="364"/>
        <end position="386"/>
    </location>
</feature>
<dbReference type="InterPro" id="IPR011701">
    <property type="entry name" value="MFS"/>
</dbReference>
<evidence type="ECO:0000256" key="2">
    <source>
        <dbReference type="ARBA" id="ARBA00022692"/>
    </source>
</evidence>
<feature type="transmembrane region" description="Helical" evidence="6">
    <location>
        <begin position="307"/>
        <end position="327"/>
    </location>
</feature>
<evidence type="ECO:0000256" key="6">
    <source>
        <dbReference type="SAM" id="Phobius"/>
    </source>
</evidence>
<feature type="compositionally biased region" description="Acidic residues" evidence="5">
    <location>
        <begin position="486"/>
        <end position="495"/>
    </location>
</feature>
<feature type="transmembrane region" description="Helical" evidence="6">
    <location>
        <begin position="72"/>
        <end position="93"/>
    </location>
</feature>
<reference evidence="8 10" key="2">
    <citation type="journal article" date="2013" name="Nature">
        <title>Insights into bilaterian evolution from three spiralian genomes.</title>
        <authorList>
            <person name="Simakov O."/>
            <person name="Marletaz F."/>
            <person name="Cho S.J."/>
            <person name="Edsinger-Gonzales E."/>
            <person name="Havlak P."/>
            <person name="Hellsten U."/>
            <person name="Kuo D.H."/>
            <person name="Larsson T."/>
            <person name="Lv J."/>
            <person name="Arendt D."/>
            <person name="Savage R."/>
            <person name="Osoegawa K."/>
            <person name="de Jong P."/>
            <person name="Grimwood J."/>
            <person name="Chapman J.A."/>
            <person name="Shapiro H."/>
            <person name="Aerts A."/>
            <person name="Otillar R.P."/>
            <person name="Terry A.Y."/>
            <person name="Boore J.L."/>
            <person name="Grigoriev I.V."/>
            <person name="Lindberg D.R."/>
            <person name="Seaver E.C."/>
            <person name="Weisblat D.A."/>
            <person name="Putnam N.H."/>
            <person name="Rokhsar D.S."/>
        </authorList>
    </citation>
    <scope>NUCLEOTIDE SEQUENCE</scope>
    <source>
        <strain evidence="8 10">I ESC-2004</strain>
    </source>
</reference>
<dbReference type="InterPro" id="IPR036259">
    <property type="entry name" value="MFS_trans_sf"/>
</dbReference>
<dbReference type="OMA" id="NCCEARD"/>
<feature type="domain" description="Major facilitator superfamily (MFS) profile" evidence="7">
    <location>
        <begin position="6"/>
        <end position="455"/>
    </location>
</feature>
<dbReference type="EnsemblMetazoa" id="CapteT195622">
    <property type="protein sequence ID" value="CapteP195622"/>
    <property type="gene ID" value="CapteG195622"/>
</dbReference>
<comment type="subcellular location">
    <subcellularLocation>
        <location evidence="1">Membrane</location>
        <topology evidence="1">Multi-pass membrane protein</topology>
    </subcellularLocation>
</comment>
<dbReference type="Gene3D" id="1.20.1250.20">
    <property type="entry name" value="MFS general substrate transporter like domains"/>
    <property type="match status" value="1"/>
</dbReference>